<gene>
    <name evidence="2" type="primary">csaB</name>
    <name evidence="2" type="ORF">KHM83_09980</name>
</gene>
<dbReference type="EMBL" id="JAHBCL010000015">
    <property type="protein sequence ID" value="MBS7527008.1"/>
    <property type="molecule type" value="Genomic_DNA"/>
</dbReference>
<dbReference type="PANTHER" id="PTHR36836:SF1">
    <property type="entry name" value="COLANIC ACID BIOSYNTHESIS PROTEIN WCAK"/>
    <property type="match status" value="1"/>
</dbReference>
<proteinExistence type="predicted"/>
<feature type="domain" description="Polysaccharide pyruvyl transferase" evidence="1">
    <location>
        <begin position="14"/>
        <end position="296"/>
    </location>
</feature>
<comment type="caution">
    <text evidence="2">The sequence shown here is derived from an EMBL/GenBank/DDBJ whole genome shotgun (WGS) entry which is preliminary data.</text>
</comment>
<dbReference type="RefSeq" id="WP_213236869.1">
    <property type="nucleotide sequence ID" value="NZ_JAHBCL010000015.1"/>
</dbReference>
<evidence type="ECO:0000259" key="1">
    <source>
        <dbReference type="Pfam" id="PF04230"/>
    </source>
</evidence>
<dbReference type="GO" id="GO:0016740">
    <property type="term" value="F:transferase activity"/>
    <property type="evidence" value="ECO:0007669"/>
    <property type="project" value="UniProtKB-KW"/>
</dbReference>
<accession>A0ABS5PPA7</accession>
<dbReference type="Proteomes" id="UP000746471">
    <property type="component" value="Unassembled WGS sequence"/>
</dbReference>
<keyword evidence="2" id="KW-0808">Transferase</keyword>
<keyword evidence="3" id="KW-1185">Reference proteome</keyword>
<organism evidence="2 3">
    <name type="scientific">Fusibacter paucivorans</name>
    <dbReference type="NCBI Taxonomy" id="76009"/>
    <lineage>
        <taxon>Bacteria</taxon>
        <taxon>Bacillati</taxon>
        <taxon>Bacillota</taxon>
        <taxon>Clostridia</taxon>
        <taxon>Eubacteriales</taxon>
        <taxon>Eubacteriales Family XII. Incertae Sedis</taxon>
        <taxon>Fusibacter</taxon>
    </lineage>
</organism>
<name>A0ABS5PPA7_9FIRM</name>
<dbReference type="SUPFAM" id="SSF53756">
    <property type="entry name" value="UDP-Glycosyltransferase/glycogen phosphorylase"/>
    <property type="match status" value="1"/>
</dbReference>
<evidence type="ECO:0000313" key="2">
    <source>
        <dbReference type="EMBL" id="MBS7527008.1"/>
    </source>
</evidence>
<protein>
    <submittedName>
        <fullName evidence="2">Polysaccharide pyruvyl transferase CsaB</fullName>
    </submittedName>
</protein>
<dbReference type="InterPro" id="IPR007345">
    <property type="entry name" value="Polysacch_pyruvyl_Trfase"/>
</dbReference>
<dbReference type="InterPro" id="IPR019896">
    <property type="entry name" value="Polysacch_pyruvyl_Trfase_CsaB"/>
</dbReference>
<dbReference type="NCBIfam" id="TIGR03609">
    <property type="entry name" value="S_layer_CsaB"/>
    <property type="match status" value="1"/>
</dbReference>
<dbReference type="Pfam" id="PF04230">
    <property type="entry name" value="PS_pyruv_trans"/>
    <property type="match status" value="1"/>
</dbReference>
<sequence>MNKIVISGFYGFHNIGDEAILRTLTTQLRAIDPAVQITVLSNHPEETRQKFNVRAVDRSNAFRVFTEIMKCSMLISGGGSLLQDVTSARSIHYYLSIIRAGIFFRKRVILLSHGVGPLIRPKNRHRVRSVLNRVNVITVRDVKSAELLESIGVDMKRVSITTDPVMGMPMADPEIGSAILKRIGAWETSRKRVAIAIRQKDFRNEERRTKLLTLTDALAKQYEVYYLPFYYKNDTKIYDDLHDKVGEHVHFVVEKYQSQEFMSLVQNMDLLIGARLHSLIFALVAEVPFIGISYDPKIDNFLETISQNAVCGIEDFNPEAVLSHVESIFEHYDESRRIVQNEKAMLKARLTINETILNQLLRSEGQ</sequence>
<evidence type="ECO:0000313" key="3">
    <source>
        <dbReference type="Proteomes" id="UP000746471"/>
    </source>
</evidence>
<dbReference type="PANTHER" id="PTHR36836">
    <property type="entry name" value="COLANIC ACID BIOSYNTHESIS PROTEIN WCAK"/>
    <property type="match status" value="1"/>
</dbReference>
<reference evidence="2 3" key="1">
    <citation type="submission" date="2021-05" db="EMBL/GenBank/DDBJ databases">
        <title>Fusibacter ferrireducens sp. nov., an anaerobic, sulfur- and Fe-reducing bacterium isolated from the mangrove sediment.</title>
        <authorList>
            <person name="Qiu D."/>
        </authorList>
    </citation>
    <scope>NUCLEOTIDE SEQUENCE [LARGE SCALE GENOMIC DNA]</scope>
    <source>
        <strain evidence="2 3">DSM 12116</strain>
    </source>
</reference>